<dbReference type="PANTHER" id="PTHR46691:SF5">
    <property type="entry name" value="HMG (HIGH MOBILITY GROUP) BOX PROTEIN"/>
    <property type="match status" value="1"/>
</dbReference>
<dbReference type="PANTHER" id="PTHR46691">
    <property type="entry name" value="HIGH MOBILITY GROUP B PROTEIN 9"/>
    <property type="match status" value="1"/>
</dbReference>
<reference evidence="4 5" key="1">
    <citation type="journal article" date="2016" name="G3 (Bethesda)">
        <title>First Draft Assembly and Annotation of the Genome of a California Endemic Oak Quercus lobata Nee (Fagaceae).</title>
        <authorList>
            <person name="Sork V.L."/>
            <person name="Fitz-Gibbon S.T."/>
            <person name="Puiu D."/>
            <person name="Crepeau M."/>
            <person name="Gugger P.F."/>
            <person name="Sherman R."/>
            <person name="Stevens K."/>
            <person name="Langley C.H."/>
            <person name="Pellegrini M."/>
            <person name="Salzberg S.L."/>
        </authorList>
    </citation>
    <scope>NUCLEOTIDE SEQUENCE [LARGE SCALE GENOMIC DNA]</scope>
    <source>
        <strain evidence="4 5">cv. SW786</strain>
    </source>
</reference>
<dbReference type="Pfam" id="PF01388">
    <property type="entry name" value="ARID"/>
    <property type="match status" value="1"/>
</dbReference>
<dbReference type="InParanoid" id="A0A7N2R0W2"/>
<dbReference type="Gene3D" id="1.10.150.60">
    <property type="entry name" value="ARID DNA-binding domain"/>
    <property type="match status" value="1"/>
</dbReference>
<dbReference type="InterPro" id="IPR036431">
    <property type="entry name" value="ARID_dom_sf"/>
</dbReference>
<dbReference type="CDD" id="cd00084">
    <property type="entry name" value="HMG-box_SF"/>
    <property type="match status" value="1"/>
</dbReference>
<dbReference type="GO" id="GO:0003677">
    <property type="term" value="F:DNA binding"/>
    <property type="evidence" value="ECO:0007669"/>
    <property type="project" value="UniProtKB-UniRule"/>
</dbReference>
<evidence type="ECO:0000256" key="2">
    <source>
        <dbReference type="SAM" id="MobiDB-lite"/>
    </source>
</evidence>
<keyword evidence="1" id="KW-0539">Nucleus</keyword>
<dbReference type="InterPro" id="IPR009071">
    <property type="entry name" value="HMG_box_dom"/>
</dbReference>
<sequence>MVKKKKKKLHRIVDIERMNNMQSENKKRVSAKGKINGSQWSDDSVNRGKGKQKQYPMQLQVDSAESFYNRLSELYESWGLNLVFNARETMLDLHLFYKEVTVRGGFHLYELVQDHLPLLPLGSAFEGHVTKDRRWDEVAFALKLEGNNMKFHTQLQILYALFLYKFELTYFYREPAKAARASDCSGMKRKSGDNLFDFTTIEDNVVMKKMCKDNAFPLLPGPRTAEPKLSPQTPSKNKETKKRPGAQRGLRTAYHIFMKEECTRLRTAHGDSLERQNVREMALVAWRSLSERERQPYIEESMKERERVKEMATFKEREKMKEMAAFSDCQNLQITKTHETCLDGDYHVTLETEVENFLVPDESTVNLAITMMNDPILQIDCFGSLDVPAEGSNLL</sequence>
<feature type="region of interest" description="Disordered" evidence="2">
    <location>
        <begin position="217"/>
        <end position="247"/>
    </location>
</feature>
<dbReference type="InterPro" id="IPR036910">
    <property type="entry name" value="HMG_box_dom_sf"/>
</dbReference>
<dbReference type="EMBL" id="LRBV02000003">
    <property type="status" value="NOT_ANNOTATED_CDS"/>
    <property type="molecule type" value="Genomic_DNA"/>
</dbReference>
<reference evidence="4" key="2">
    <citation type="submission" date="2021-01" db="UniProtKB">
        <authorList>
            <consortium name="EnsemblPlants"/>
        </authorList>
    </citation>
    <scope>IDENTIFICATION</scope>
</reference>
<keyword evidence="5" id="KW-1185">Reference proteome</keyword>
<organism evidence="4 5">
    <name type="scientific">Quercus lobata</name>
    <name type="common">Valley oak</name>
    <dbReference type="NCBI Taxonomy" id="97700"/>
    <lineage>
        <taxon>Eukaryota</taxon>
        <taxon>Viridiplantae</taxon>
        <taxon>Streptophyta</taxon>
        <taxon>Embryophyta</taxon>
        <taxon>Tracheophyta</taxon>
        <taxon>Spermatophyta</taxon>
        <taxon>Magnoliopsida</taxon>
        <taxon>eudicotyledons</taxon>
        <taxon>Gunneridae</taxon>
        <taxon>Pentapetalae</taxon>
        <taxon>rosids</taxon>
        <taxon>fabids</taxon>
        <taxon>Fagales</taxon>
        <taxon>Fagaceae</taxon>
        <taxon>Quercus</taxon>
    </lineage>
</organism>
<dbReference type="PROSITE" id="PS50118">
    <property type="entry name" value="HMG_BOX_2"/>
    <property type="match status" value="1"/>
</dbReference>
<dbReference type="OMA" id="EQLYYYR"/>
<dbReference type="AlphaFoldDB" id="A0A7N2R0W2"/>
<evidence type="ECO:0000256" key="1">
    <source>
        <dbReference type="PROSITE-ProRule" id="PRU00267"/>
    </source>
</evidence>
<feature type="region of interest" description="Disordered" evidence="2">
    <location>
        <begin position="20"/>
        <end position="55"/>
    </location>
</feature>
<dbReference type="SUPFAM" id="SSF46774">
    <property type="entry name" value="ARID-like"/>
    <property type="match status" value="1"/>
</dbReference>
<feature type="domain" description="HMG box" evidence="3">
    <location>
        <begin position="247"/>
        <end position="315"/>
    </location>
</feature>
<dbReference type="Proteomes" id="UP000594261">
    <property type="component" value="Chromosome 3"/>
</dbReference>
<feature type="DNA-binding region" description="HMG box" evidence="1">
    <location>
        <begin position="247"/>
        <end position="315"/>
    </location>
</feature>
<evidence type="ECO:0000313" key="4">
    <source>
        <dbReference type="EnsemblPlants" id="QL03p014198:mrna"/>
    </source>
</evidence>
<dbReference type="InterPro" id="IPR001606">
    <property type="entry name" value="ARID_dom"/>
</dbReference>
<dbReference type="Gramene" id="QL03p014198:mrna">
    <property type="protein sequence ID" value="QL03p014198:mrna"/>
    <property type="gene ID" value="QL03p014198"/>
</dbReference>
<accession>A0A7N2R0W2</accession>
<name>A0A7N2R0W2_QUELO</name>
<protein>
    <recommendedName>
        <fullName evidence="3">HMG box domain-containing protein</fullName>
    </recommendedName>
</protein>
<dbReference type="Gene3D" id="1.10.30.10">
    <property type="entry name" value="High mobility group box domain"/>
    <property type="match status" value="1"/>
</dbReference>
<dbReference type="EnsemblPlants" id="QL03p014198:mrna">
    <property type="protein sequence ID" value="QL03p014198:mrna"/>
    <property type="gene ID" value="QL03p014198"/>
</dbReference>
<evidence type="ECO:0000313" key="5">
    <source>
        <dbReference type="Proteomes" id="UP000594261"/>
    </source>
</evidence>
<keyword evidence="1" id="KW-0238">DNA-binding</keyword>
<dbReference type="GO" id="GO:0005634">
    <property type="term" value="C:nucleus"/>
    <property type="evidence" value="ECO:0007669"/>
    <property type="project" value="UniProtKB-UniRule"/>
</dbReference>
<dbReference type="SUPFAM" id="SSF47095">
    <property type="entry name" value="HMG-box"/>
    <property type="match status" value="1"/>
</dbReference>
<dbReference type="Pfam" id="PF09011">
    <property type="entry name" value="HMG_box_2"/>
    <property type="match status" value="1"/>
</dbReference>
<proteinExistence type="predicted"/>
<evidence type="ECO:0000259" key="3">
    <source>
        <dbReference type="PROSITE" id="PS50118"/>
    </source>
</evidence>